<keyword evidence="3" id="KW-1185">Reference proteome</keyword>
<organism evidence="2 3">
    <name type="scientific">candidate division CSSED10-310 bacterium</name>
    <dbReference type="NCBI Taxonomy" id="2855610"/>
    <lineage>
        <taxon>Bacteria</taxon>
        <taxon>Bacteria division CSSED10-310</taxon>
    </lineage>
</organism>
<gene>
    <name evidence="2" type="ORF">ACFL27_12180</name>
</gene>
<reference evidence="2 3" key="1">
    <citation type="submission" date="2024-09" db="EMBL/GenBank/DDBJ databases">
        <title>Laminarin stimulates single cell rates of sulfate reduction while oxygen inhibits transcriptomic activity in coastal marine sediment.</title>
        <authorList>
            <person name="Lindsay M."/>
            <person name="Orcutt B."/>
            <person name="Emerson D."/>
            <person name="Stepanauskas R."/>
            <person name="D'Angelo T."/>
        </authorList>
    </citation>
    <scope>NUCLEOTIDE SEQUENCE [LARGE SCALE GENOMIC DNA]</scope>
    <source>
        <strain evidence="2">SAG AM-311-K15</strain>
    </source>
</reference>
<name>A0ABV6YXL0_UNCC1</name>
<dbReference type="Proteomes" id="UP001594351">
    <property type="component" value="Unassembled WGS sequence"/>
</dbReference>
<evidence type="ECO:0000313" key="3">
    <source>
        <dbReference type="Proteomes" id="UP001594351"/>
    </source>
</evidence>
<comment type="caution">
    <text evidence="2">The sequence shown here is derived from an EMBL/GenBank/DDBJ whole genome shotgun (WGS) entry which is preliminary data.</text>
</comment>
<proteinExistence type="predicted"/>
<feature type="domain" description="Dinitrogenase iron-molybdenum cofactor biosynthesis" evidence="1">
    <location>
        <begin position="16"/>
        <end position="106"/>
    </location>
</feature>
<dbReference type="InterPro" id="IPR003731">
    <property type="entry name" value="Di-Nase_FeMo-co_biosynth"/>
</dbReference>
<dbReference type="Gene3D" id="3.30.420.130">
    <property type="entry name" value="Dinitrogenase iron-molybdenum cofactor biosynthesis domain"/>
    <property type="match status" value="1"/>
</dbReference>
<dbReference type="Pfam" id="PF02579">
    <property type="entry name" value="Nitro_FeMo-Co"/>
    <property type="match status" value="1"/>
</dbReference>
<dbReference type="EMBL" id="JBHPBY010000137">
    <property type="protein sequence ID" value="MFC1850944.1"/>
    <property type="molecule type" value="Genomic_DNA"/>
</dbReference>
<dbReference type="InterPro" id="IPR036105">
    <property type="entry name" value="DiNase_FeMo-co_biosyn_sf"/>
</dbReference>
<dbReference type="CDD" id="cd00851">
    <property type="entry name" value="MTH1175"/>
    <property type="match status" value="1"/>
</dbReference>
<dbReference type="PANTHER" id="PTHR42983">
    <property type="entry name" value="DINITROGENASE IRON-MOLYBDENUM COFACTOR PROTEIN-RELATED"/>
    <property type="match status" value="1"/>
</dbReference>
<dbReference type="SUPFAM" id="SSF53146">
    <property type="entry name" value="Nitrogenase accessory factor-like"/>
    <property type="match status" value="1"/>
</dbReference>
<accession>A0ABV6YXL0</accession>
<dbReference type="InterPro" id="IPR033913">
    <property type="entry name" value="MTH1175_dom"/>
</dbReference>
<protein>
    <submittedName>
        <fullName evidence="2">NifB/NifX family molybdenum-iron cluster-binding protein</fullName>
    </submittedName>
</protein>
<evidence type="ECO:0000313" key="2">
    <source>
        <dbReference type="EMBL" id="MFC1850944.1"/>
    </source>
</evidence>
<dbReference type="PANTHER" id="PTHR42983:SF1">
    <property type="entry name" value="IRON-MOLYBDENUM PROTEIN"/>
    <property type="match status" value="1"/>
</dbReference>
<sequence length="119" mass="12782">MRKDNGKVTIAIPLSEKRLSLHFGHCSEFLIAEVDRTTGDIMARKLVPAPPHQPGMLPSWLHDQGAQVIIAGGMGQRAQQLFQQKGLSVVVGAAASEPELIISDYIKGTLVTGGNICDH</sequence>
<evidence type="ECO:0000259" key="1">
    <source>
        <dbReference type="Pfam" id="PF02579"/>
    </source>
</evidence>